<dbReference type="Proteomes" id="UP000824890">
    <property type="component" value="Unassembled WGS sequence"/>
</dbReference>
<organism evidence="2 3">
    <name type="scientific">Brassica napus</name>
    <name type="common">Rape</name>
    <dbReference type="NCBI Taxonomy" id="3708"/>
    <lineage>
        <taxon>Eukaryota</taxon>
        <taxon>Viridiplantae</taxon>
        <taxon>Streptophyta</taxon>
        <taxon>Embryophyta</taxon>
        <taxon>Tracheophyta</taxon>
        <taxon>Spermatophyta</taxon>
        <taxon>Magnoliopsida</taxon>
        <taxon>eudicotyledons</taxon>
        <taxon>Gunneridae</taxon>
        <taxon>Pentapetalae</taxon>
        <taxon>rosids</taxon>
        <taxon>malvids</taxon>
        <taxon>Brassicales</taxon>
        <taxon>Brassicaceae</taxon>
        <taxon>Brassiceae</taxon>
        <taxon>Brassica</taxon>
    </lineage>
</organism>
<evidence type="ECO:0000313" key="3">
    <source>
        <dbReference type="Proteomes" id="UP000824890"/>
    </source>
</evidence>
<feature type="coiled-coil region" evidence="1">
    <location>
        <begin position="151"/>
        <end position="181"/>
    </location>
</feature>
<gene>
    <name evidence="2" type="ORF">HID58_085916</name>
</gene>
<proteinExistence type="predicted"/>
<reference evidence="2 3" key="1">
    <citation type="submission" date="2021-05" db="EMBL/GenBank/DDBJ databases">
        <title>Genome Assembly of Synthetic Allotetraploid Brassica napus Reveals Homoeologous Exchanges between Subgenomes.</title>
        <authorList>
            <person name="Davis J.T."/>
        </authorList>
    </citation>
    <scope>NUCLEOTIDE SEQUENCE [LARGE SCALE GENOMIC DNA]</scope>
    <source>
        <strain evidence="3">cv. Da-Ae</strain>
        <tissue evidence="2">Seedling</tissue>
    </source>
</reference>
<evidence type="ECO:0000256" key="1">
    <source>
        <dbReference type="SAM" id="Coils"/>
    </source>
</evidence>
<keyword evidence="3" id="KW-1185">Reference proteome</keyword>
<accession>A0ABQ7XRT5</accession>
<comment type="caution">
    <text evidence="2">The sequence shown here is derived from an EMBL/GenBank/DDBJ whole genome shotgun (WGS) entry which is preliminary data.</text>
</comment>
<dbReference type="EMBL" id="JAGKQM010000019">
    <property type="protein sequence ID" value="KAH0857655.1"/>
    <property type="molecule type" value="Genomic_DNA"/>
</dbReference>
<keyword evidence="1" id="KW-0175">Coiled coil</keyword>
<evidence type="ECO:0000313" key="2">
    <source>
        <dbReference type="EMBL" id="KAH0857655.1"/>
    </source>
</evidence>
<name>A0ABQ7XRT5_BRANA</name>
<protein>
    <submittedName>
        <fullName evidence="2">Uncharacterized protein</fullName>
    </submittedName>
</protein>
<sequence length="251" mass="28053">MIPRRWEPGIGAGDWFGLFWHDQDLDTAYQDCYSGRLRMDLGIKKGICGILRKVKIWVEWRWIAIIITMKSPINTAQPREDQGQQVAPQVTHEEGEITRNGDAAATLPSAEFQMELAKTQAEGSEVIVEATEEERELDAINAGMMESGVNLETEEEFQTLLEEELEQASEAQAEYAHTQEEEQLVTGDANINKVLGTGYLATRQNHRKRLFKPTSSTAGSTKMRMASVLVSPRRKVAAKVGARHGDNTKPP</sequence>